<evidence type="ECO:0000256" key="1">
    <source>
        <dbReference type="SAM" id="MobiDB-lite"/>
    </source>
</evidence>
<keyword evidence="2" id="KW-0812">Transmembrane</keyword>
<evidence type="ECO:0000256" key="2">
    <source>
        <dbReference type="SAM" id="Phobius"/>
    </source>
</evidence>
<accession>A0AAE3DKK7</accession>
<dbReference type="InterPro" id="IPR043765">
    <property type="entry name" value="DUF5711"/>
</dbReference>
<proteinExistence type="predicted"/>
<organism evidence="3 4">
    <name type="scientific">Brotaphodocola catenula</name>
    <dbReference type="NCBI Taxonomy" id="2885361"/>
    <lineage>
        <taxon>Bacteria</taxon>
        <taxon>Bacillati</taxon>
        <taxon>Bacillota</taxon>
        <taxon>Clostridia</taxon>
        <taxon>Lachnospirales</taxon>
        <taxon>Lachnospiraceae</taxon>
        <taxon>Brotaphodocola</taxon>
    </lineage>
</organism>
<keyword evidence="2" id="KW-1133">Transmembrane helix</keyword>
<dbReference type="RefSeq" id="WP_308450824.1">
    <property type="nucleotide sequence ID" value="NZ_JAJEPU010000008.1"/>
</dbReference>
<evidence type="ECO:0000313" key="3">
    <source>
        <dbReference type="EMBL" id="MCC2164101.1"/>
    </source>
</evidence>
<keyword evidence="4" id="KW-1185">Reference proteome</keyword>
<feature type="region of interest" description="Disordered" evidence="1">
    <location>
        <begin position="1"/>
        <end position="36"/>
    </location>
</feature>
<dbReference type="Pfam" id="PF18975">
    <property type="entry name" value="DUF5711"/>
    <property type="match status" value="1"/>
</dbReference>
<feature type="transmembrane region" description="Helical" evidence="2">
    <location>
        <begin position="55"/>
        <end position="75"/>
    </location>
</feature>
<keyword evidence="2" id="KW-0472">Membrane</keyword>
<name>A0AAE3DKK7_9FIRM</name>
<comment type="caution">
    <text evidence="3">The sequence shown here is derived from an EMBL/GenBank/DDBJ whole genome shotgun (WGS) entry which is preliminary data.</text>
</comment>
<dbReference type="AlphaFoldDB" id="A0AAE3DKK7"/>
<gene>
    <name evidence="3" type="ORF">LKD32_04235</name>
</gene>
<reference evidence="3" key="1">
    <citation type="submission" date="2021-10" db="EMBL/GenBank/DDBJ databases">
        <title>Anaerobic single-cell dispensing facilitates the cultivation of human gut bacteria.</title>
        <authorList>
            <person name="Afrizal A."/>
        </authorList>
    </citation>
    <scope>NUCLEOTIDE SEQUENCE</scope>
    <source>
        <strain evidence="3">CLA-AA-H274</strain>
    </source>
</reference>
<evidence type="ECO:0000313" key="4">
    <source>
        <dbReference type="Proteomes" id="UP001198962"/>
    </source>
</evidence>
<dbReference type="SUPFAM" id="SSF75011">
    <property type="entry name" value="3-carboxy-cis,cis-mucoante lactonizing enzyme"/>
    <property type="match status" value="1"/>
</dbReference>
<sequence>MSDMSSMSRESKKQKLRQRVISAGAPIPPELRSELNPDGEETAVQAYKKARRRKLILLVALLAVIGGAGGGLYYYQRNYQYVSYETAWQTDMNEGSLVGYESFGNNVLKYTKDGASYLDNHGKTVWTESYEMKNPIVTKQGDYVAIADRQGNKIYIFGSTGKVGEASTVLPISKVTISGTGIVAAVVEDSTASYVMFYDRDGSSLQVGIKTIISGDGYVLGEALSEDGTQLMCSVVYIKNGELKNRVVFYDFSEVGKNVPDRIVGGFDDPFDGTIVPRVFYMNNSYSCAISGTGLTFFSTENIASPALVAQVAVESEIQSVCYNKDYVAMILKNPSGEYTSSLQVYRKDGSHMFTKDFTYEYTHLDIDDDLIILYNENSCEIFNMAGVQKLYATFDFTVSKIRKGRFPNTLVVSGPQQMREIKLR</sequence>
<dbReference type="Proteomes" id="UP001198962">
    <property type="component" value="Unassembled WGS sequence"/>
</dbReference>
<protein>
    <submittedName>
        <fullName evidence="3">DUF5711 family protein</fullName>
    </submittedName>
</protein>
<dbReference type="EMBL" id="JAJEPU010000008">
    <property type="protein sequence ID" value="MCC2164101.1"/>
    <property type="molecule type" value="Genomic_DNA"/>
</dbReference>